<dbReference type="SUPFAM" id="SSF55874">
    <property type="entry name" value="ATPase domain of HSP90 chaperone/DNA topoisomerase II/histidine kinase"/>
    <property type="match status" value="1"/>
</dbReference>
<reference evidence="13 14" key="1">
    <citation type="submission" date="2018-03" db="EMBL/GenBank/DDBJ databases">
        <title>Rhodobacter veldkampii.</title>
        <authorList>
            <person name="Meyer T.E."/>
            <person name="Miller S."/>
            <person name="Lodha T."/>
            <person name="Gandham S."/>
            <person name="Chintalapati S."/>
            <person name="Chintalapati V.R."/>
        </authorList>
    </citation>
    <scope>NUCLEOTIDE SEQUENCE [LARGE SCALE GENOMIC DNA]</scope>
    <source>
        <strain evidence="13 14">DSM 11550</strain>
    </source>
</reference>
<gene>
    <name evidence="13" type="ORF">C5F46_05340</name>
</gene>
<dbReference type="Pfam" id="PF00989">
    <property type="entry name" value="PAS"/>
    <property type="match status" value="1"/>
</dbReference>
<evidence type="ECO:0000256" key="6">
    <source>
        <dbReference type="ARBA" id="ARBA00022777"/>
    </source>
</evidence>
<keyword evidence="6 13" id="KW-0418">Kinase</keyword>
<feature type="transmembrane region" description="Helical" evidence="9">
    <location>
        <begin position="29"/>
        <end position="52"/>
    </location>
</feature>
<keyword evidence="9" id="KW-1133">Transmembrane helix</keyword>
<dbReference type="AlphaFoldDB" id="A0A2T4JJT0"/>
<dbReference type="InterPro" id="IPR035965">
    <property type="entry name" value="PAS-like_dom_sf"/>
</dbReference>
<comment type="catalytic activity">
    <reaction evidence="1">
        <text>ATP + protein L-histidine = ADP + protein N-phospho-L-histidine.</text>
        <dbReference type="EC" id="2.7.13.3"/>
    </reaction>
</comment>
<dbReference type="SMART" id="SM00387">
    <property type="entry name" value="HATPase_c"/>
    <property type="match status" value="1"/>
</dbReference>
<dbReference type="OrthoDB" id="9795133at2"/>
<feature type="transmembrane region" description="Helical" evidence="9">
    <location>
        <begin position="259"/>
        <end position="279"/>
    </location>
</feature>
<sequence>MAGATRDGETVDRNEAWAAEAAARGRIDLLSVIPLVAIVALVGLVGALAWIVEGREAAQVRAQLATDALWVEQTLRFQLSRDEDMLARLALDEAGGVAPATLDQRARLHIVTNPEVLSLVWQDAGGGPLRAVPRDAVSADVALRALAAAPSSRPVYGDVIRRDDGSAIVALGLRSGSGQGLIVATVSLSLLLERHIPWWIAEQYAVELVDAGGAALVARSRTESRADTPSHTISFDPPLRGILLRIRPHQHSGTGANTLLLAGIAAISAFAVLALGMLYRNTDRRRRAEARLRGEMAFRRSMEESLTVGLRAKDHQGRVLYVNTAFCQLVGWPAADLVGKRPPMPYWSEDHLHETLARQRSLAEGGARSQSFETRFRHRDGRLIDVQVYEAPLIDAQGQHRGWMGSIIDTTEARRAARLARAQEESLGRTARLVTLGEMASTLAHELNQPLAAIASYAAGAQNLLARGQADPAQLGPALEKLSHQAGRAGQIIRRIKDLVNKREPNFSRLSLAEVVTDTVGFLAADARERRLRLATRIEPAPAVDADRILMEQVLINLIRNGMEAMPPGRRSGDVLTVSLRALPGGCEIAVADQGQGVEPAISDTLFDAFASTKTDGMGMGLKICRTIAELHRGHLVFHPNHGGGTVFVLTLPAAANTEAA</sequence>
<name>A0A2T4JJT0_9RHOB</name>
<dbReference type="SMART" id="SM00091">
    <property type="entry name" value="PAS"/>
    <property type="match status" value="1"/>
</dbReference>
<dbReference type="EC" id="2.7.13.3" evidence="2"/>
<dbReference type="PROSITE" id="PS50113">
    <property type="entry name" value="PAC"/>
    <property type="match status" value="1"/>
</dbReference>
<keyword evidence="9" id="KW-0812">Transmembrane</keyword>
<keyword evidence="7" id="KW-0067">ATP-binding</keyword>
<dbReference type="Gene3D" id="3.30.565.10">
    <property type="entry name" value="Histidine kinase-like ATPase, C-terminal domain"/>
    <property type="match status" value="1"/>
</dbReference>
<evidence type="ECO:0000313" key="13">
    <source>
        <dbReference type="EMBL" id="PTE18156.1"/>
    </source>
</evidence>
<dbReference type="PANTHER" id="PTHR43065:SF10">
    <property type="entry name" value="PEROXIDE STRESS-ACTIVATED HISTIDINE KINASE MAK3"/>
    <property type="match status" value="1"/>
</dbReference>
<evidence type="ECO:0000256" key="4">
    <source>
        <dbReference type="ARBA" id="ARBA00022679"/>
    </source>
</evidence>
<keyword evidence="9" id="KW-0472">Membrane</keyword>
<dbReference type="InterPro" id="IPR000014">
    <property type="entry name" value="PAS"/>
</dbReference>
<feature type="domain" description="PAS" evidence="11">
    <location>
        <begin position="294"/>
        <end position="340"/>
    </location>
</feature>
<evidence type="ECO:0000259" key="11">
    <source>
        <dbReference type="PROSITE" id="PS50112"/>
    </source>
</evidence>
<dbReference type="Proteomes" id="UP000241899">
    <property type="component" value="Unassembled WGS sequence"/>
</dbReference>
<feature type="domain" description="PAC" evidence="12">
    <location>
        <begin position="370"/>
        <end position="422"/>
    </location>
</feature>
<evidence type="ECO:0000256" key="5">
    <source>
        <dbReference type="ARBA" id="ARBA00022741"/>
    </source>
</evidence>
<dbReference type="CDD" id="cd00082">
    <property type="entry name" value="HisKA"/>
    <property type="match status" value="1"/>
</dbReference>
<dbReference type="InterPro" id="IPR004358">
    <property type="entry name" value="Sig_transdc_His_kin-like_C"/>
</dbReference>
<dbReference type="GO" id="GO:0000155">
    <property type="term" value="F:phosphorelay sensor kinase activity"/>
    <property type="evidence" value="ECO:0007669"/>
    <property type="project" value="InterPro"/>
</dbReference>
<evidence type="ECO:0000256" key="9">
    <source>
        <dbReference type="SAM" id="Phobius"/>
    </source>
</evidence>
<dbReference type="SUPFAM" id="SSF47384">
    <property type="entry name" value="Homodimeric domain of signal transducing histidine kinase"/>
    <property type="match status" value="1"/>
</dbReference>
<dbReference type="InterPro" id="IPR036890">
    <property type="entry name" value="HATPase_C_sf"/>
</dbReference>
<dbReference type="InterPro" id="IPR005467">
    <property type="entry name" value="His_kinase_dom"/>
</dbReference>
<dbReference type="GO" id="GO:0005524">
    <property type="term" value="F:ATP binding"/>
    <property type="evidence" value="ECO:0007669"/>
    <property type="project" value="UniProtKB-KW"/>
</dbReference>
<keyword evidence="5" id="KW-0547">Nucleotide-binding</keyword>
<dbReference type="RefSeq" id="WP_107324331.1">
    <property type="nucleotide sequence ID" value="NZ_NHSP01000047.1"/>
</dbReference>
<dbReference type="Gene3D" id="1.10.287.130">
    <property type="match status" value="1"/>
</dbReference>
<accession>A0A2T4JJT0</accession>
<feature type="domain" description="Histidine kinase" evidence="10">
    <location>
        <begin position="442"/>
        <end position="656"/>
    </location>
</feature>
<evidence type="ECO:0000259" key="12">
    <source>
        <dbReference type="PROSITE" id="PS50113"/>
    </source>
</evidence>
<keyword evidence="8" id="KW-0902">Two-component regulatory system</keyword>
<dbReference type="Gene3D" id="3.30.450.20">
    <property type="entry name" value="PAS domain"/>
    <property type="match status" value="1"/>
</dbReference>
<dbReference type="SMART" id="SM00388">
    <property type="entry name" value="HisKA"/>
    <property type="match status" value="1"/>
</dbReference>
<dbReference type="InterPro" id="IPR000700">
    <property type="entry name" value="PAS-assoc_C"/>
</dbReference>
<evidence type="ECO:0000313" key="14">
    <source>
        <dbReference type="Proteomes" id="UP000241899"/>
    </source>
</evidence>
<dbReference type="InterPro" id="IPR013767">
    <property type="entry name" value="PAS_fold"/>
</dbReference>
<evidence type="ECO:0000256" key="8">
    <source>
        <dbReference type="ARBA" id="ARBA00023012"/>
    </source>
</evidence>
<comment type="caution">
    <text evidence="13">The sequence shown here is derived from an EMBL/GenBank/DDBJ whole genome shotgun (WGS) entry which is preliminary data.</text>
</comment>
<keyword evidence="14" id="KW-1185">Reference proteome</keyword>
<evidence type="ECO:0000256" key="7">
    <source>
        <dbReference type="ARBA" id="ARBA00022840"/>
    </source>
</evidence>
<dbReference type="PRINTS" id="PR00344">
    <property type="entry name" value="BCTRLSENSOR"/>
</dbReference>
<evidence type="ECO:0000256" key="1">
    <source>
        <dbReference type="ARBA" id="ARBA00000085"/>
    </source>
</evidence>
<dbReference type="Pfam" id="PF00512">
    <property type="entry name" value="HisKA"/>
    <property type="match status" value="1"/>
</dbReference>
<dbReference type="NCBIfam" id="TIGR00229">
    <property type="entry name" value="sensory_box"/>
    <property type="match status" value="1"/>
</dbReference>
<dbReference type="CDD" id="cd00130">
    <property type="entry name" value="PAS"/>
    <property type="match status" value="1"/>
</dbReference>
<dbReference type="EMBL" id="PZKF01000009">
    <property type="protein sequence ID" value="PTE18156.1"/>
    <property type="molecule type" value="Genomic_DNA"/>
</dbReference>
<dbReference type="SUPFAM" id="SSF55785">
    <property type="entry name" value="PYP-like sensor domain (PAS domain)"/>
    <property type="match status" value="1"/>
</dbReference>
<dbReference type="InterPro" id="IPR036097">
    <property type="entry name" value="HisK_dim/P_sf"/>
</dbReference>
<organism evidence="13 14">
    <name type="scientific">Phaeovulum veldkampii DSM 11550</name>
    <dbReference type="NCBI Taxonomy" id="1185920"/>
    <lineage>
        <taxon>Bacteria</taxon>
        <taxon>Pseudomonadati</taxon>
        <taxon>Pseudomonadota</taxon>
        <taxon>Alphaproteobacteria</taxon>
        <taxon>Rhodobacterales</taxon>
        <taxon>Paracoccaceae</taxon>
        <taxon>Phaeovulum</taxon>
    </lineage>
</organism>
<dbReference type="GO" id="GO:0006355">
    <property type="term" value="P:regulation of DNA-templated transcription"/>
    <property type="evidence" value="ECO:0007669"/>
    <property type="project" value="InterPro"/>
</dbReference>
<evidence type="ECO:0000256" key="3">
    <source>
        <dbReference type="ARBA" id="ARBA00022553"/>
    </source>
</evidence>
<dbReference type="Pfam" id="PF02518">
    <property type="entry name" value="HATPase_c"/>
    <property type="match status" value="1"/>
</dbReference>
<proteinExistence type="predicted"/>
<keyword evidence="3" id="KW-0597">Phosphoprotein</keyword>
<dbReference type="InterPro" id="IPR001610">
    <property type="entry name" value="PAC"/>
</dbReference>
<evidence type="ECO:0000259" key="10">
    <source>
        <dbReference type="PROSITE" id="PS50109"/>
    </source>
</evidence>
<protein>
    <recommendedName>
        <fullName evidence="2">histidine kinase</fullName>
        <ecNumber evidence="2">2.7.13.3</ecNumber>
    </recommendedName>
</protein>
<dbReference type="InterPro" id="IPR003594">
    <property type="entry name" value="HATPase_dom"/>
</dbReference>
<dbReference type="InterPro" id="IPR003661">
    <property type="entry name" value="HisK_dim/P_dom"/>
</dbReference>
<dbReference type="SMART" id="SM00086">
    <property type="entry name" value="PAC"/>
    <property type="match status" value="1"/>
</dbReference>
<dbReference type="PROSITE" id="PS50112">
    <property type="entry name" value="PAS"/>
    <property type="match status" value="1"/>
</dbReference>
<dbReference type="PROSITE" id="PS50109">
    <property type="entry name" value="HIS_KIN"/>
    <property type="match status" value="1"/>
</dbReference>
<evidence type="ECO:0000256" key="2">
    <source>
        <dbReference type="ARBA" id="ARBA00012438"/>
    </source>
</evidence>
<dbReference type="PANTHER" id="PTHR43065">
    <property type="entry name" value="SENSOR HISTIDINE KINASE"/>
    <property type="match status" value="1"/>
</dbReference>
<keyword evidence="4" id="KW-0808">Transferase</keyword>